<dbReference type="EMBL" id="CAJNRD030001119">
    <property type="protein sequence ID" value="CAG5091017.1"/>
    <property type="molecule type" value="Genomic_DNA"/>
</dbReference>
<accession>A0A8J2HD16</accession>
<dbReference type="Gene3D" id="3.30.40.10">
    <property type="entry name" value="Zinc/RING finger domain, C3HC4 (zinc finger)"/>
    <property type="match status" value="1"/>
</dbReference>
<proteinExistence type="predicted"/>
<protein>
    <recommendedName>
        <fullName evidence="3">RING-type domain-containing protein</fullName>
    </recommendedName>
</protein>
<dbReference type="OrthoDB" id="10461621at2759"/>
<gene>
    <name evidence="1" type="ORF">HICCMSTLAB_LOCUS5842</name>
</gene>
<organism evidence="1 2">
    <name type="scientific">Cotesia congregata</name>
    <name type="common">Parasitoid wasp</name>
    <name type="synonym">Apanteles congregatus</name>
    <dbReference type="NCBI Taxonomy" id="51543"/>
    <lineage>
        <taxon>Eukaryota</taxon>
        <taxon>Metazoa</taxon>
        <taxon>Ecdysozoa</taxon>
        <taxon>Arthropoda</taxon>
        <taxon>Hexapoda</taxon>
        <taxon>Insecta</taxon>
        <taxon>Pterygota</taxon>
        <taxon>Neoptera</taxon>
        <taxon>Endopterygota</taxon>
        <taxon>Hymenoptera</taxon>
        <taxon>Apocrita</taxon>
        <taxon>Ichneumonoidea</taxon>
        <taxon>Braconidae</taxon>
        <taxon>Microgastrinae</taxon>
        <taxon>Cotesia</taxon>
    </lineage>
</organism>
<evidence type="ECO:0008006" key="3">
    <source>
        <dbReference type="Google" id="ProtNLM"/>
    </source>
</evidence>
<evidence type="ECO:0000313" key="2">
    <source>
        <dbReference type="Proteomes" id="UP000786811"/>
    </source>
</evidence>
<comment type="caution">
    <text evidence="1">The sequence shown here is derived from an EMBL/GenBank/DDBJ whole genome shotgun (WGS) entry which is preliminary data.</text>
</comment>
<keyword evidence="2" id="KW-1185">Reference proteome</keyword>
<name>A0A8J2HD16_COTCN</name>
<dbReference type="AlphaFoldDB" id="A0A8J2HD16"/>
<dbReference type="InterPro" id="IPR013083">
    <property type="entry name" value="Znf_RING/FYVE/PHD"/>
</dbReference>
<reference evidence="1" key="1">
    <citation type="submission" date="2021-04" db="EMBL/GenBank/DDBJ databases">
        <authorList>
            <person name="Chebbi M.A.C M."/>
        </authorList>
    </citation>
    <scope>NUCLEOTIDE SEQUENCE</scope>
</reference>
<evidence type="ECO:0000313" key="1">
    <source>
        <dbReference type="EMBL" id="CAG5091017.1"/>
    </source>
</evidence>
<dbReference type="Proteomes" id="UP000786811">
    <property type="component" value="Unassembled WGS sequence"/>
</dbReference>
<sequence>MMMATIPTATTYQVLHAVATEKVNEKTEATDEVLRKLMTMSLLPHNKIEAEFEQLKEDCTDDLKNKLEGLFTYYQSKWITDFTPAKFSLFGDIGSINDCSEIHQRVLLNKLQSDNPGFWKFIGFVSINFSKITKDYEKIINDDNKRPTYVSQINKSFDSIGNKDLPSKVQELWQQLTENIINPSEFLERGFNVMAGYYNDLFFNNYILPEELTIVSHDLYELRKNNYHYFKHYCVLKFLYNCLSFFFLANEYVPNIRNQIDDGDVIEERPFARRSRSALDEIERIVNELQPTDDDNEVVDGNYLYDSQCSRCKVKLVTTINFPCKHVEMCSGCASGRSHKLCSVCQKTIARTERIFLPTDTEGEGYCLNCEICAEQPVSIMWNACNQGLTCKRCAVRVVTAGNQSRITERTKLQCPHCNIETDGMIEFKLRRKNNN</sequence>